<dbReference type="InterPro" id="IPR053911">
    <property type="entry name" value="PGAP2IP_TM_2nd"/>
</dbReference>
<sequence>MPSGTSSTSFTFHAATLARVHNILSFTAFASALAIGCALHYKKIVKNGVAGWPQEWFPSVSATIGDWYPERNIFQIFIALNSAFLLTSTSVRAEASYVGVKHTHLDLRACKKAYQSWTLLTALPTTLFYFSVWKLALTGSELSTLATLSPVFLASSTVRSFVHSNLGCQLLVLIGAASGIGTWRAESVLTRLIGVAVGVMASVLKWAGEWEAGGEATGYHSTVFLLGLIVSSLTKHFNHGNNPGWPIVDEHSGGHQKYILAIASLSLLELMTRPSTSLSSTSALEPSTPSKAKYDKVAQPKQSSSGHWLPPALALGALVFSLHERLTDASTLIAWSWTGYPLKGPAPRLHAPFTLLAQALGVLLALHSSSTHSHSGTWLAHPLWHCIGAVSAYVLYAHRDWPGYIGGLANAVFLMSTAPHVIENAGAAARAHGAARVFTTAWLVWVIMLFTSTFTVAYAFVPGAWSFREHTDWILSAQVLVLGLAFDWRSILPGSLGR</sequence>
<dbReference type="OrthoDB" id="68581at2759"/>
<evidence type="ECO:0000259" key="5">
    <source>
        <dbReference type="Pfam" id="PF23022"/>
    </source>
</evidence>
<dbReference type="Pfam" id="PF23021">
    <property type="entry name" value="6TM_2nd_PGAP2IP"/>
    <property type="match status" value="1"/>
</dbReference>
<evidence type="ECO:0000256" key="1">
    <source>
        <dbReference type="SAM" id="MobiDB-lite"/>
    </source>
</evidence>
<feature type="domain" description="CWH43-like N-terminal" evidence="3">
    <location>
        <begin position="16"/>
        <end position="107"/>
    </location>
</feature>
<feature type="domain" description="PGAP2IP second transmembrane" evidence="4">
    <location>
        <begin position="305"/>
        <end position="486"/>
    </location>
</feature>
<dbReference type="STRING" id="135208.A0A4Z0A0T1"/>
<proteinExistence type="predicted"/>
<keyword evidence="2" id="KW-1133">Transmembrane helix</keyword>
<dbReference type="Pfam" id="PF10277">
    <property type="entry name" value="Frag1"/>
    <property type="match status" value="1"/>
</dbReference>
<feature type="region of interest" description="Disordered" evidence="1">
    <location>
        <begin position="278"/>
        <end position="306"/>
    </location>
</feature>
<dbReference type="AlphaFoldDB" id="A0A4Z0A0T1"/>
<keyword evidence="2" id="KW-0812">Transmembrane</keyword>
<protein>
    <submittedName>
        <fullName evidence="6">Uncharacterized protein</fullName>
    </submittedName>
</protein>
<feature type="non-terminal residue" evidence="6">
    <location>
        <position position="498"/>
    </location>
</feature>
<dbReference type="Pfam" id="PF23022">
    <property type="entry name" value="6TM_1st_PGAP2IP"/>
    <property type="match status" value="1"/>
</dbReference>
<feature type="domain" description="PGAP2IP first transmembrane" evidence="5">
    <location>
        <begin position="115"/>
        <end position="268"/>
    </location>
</feature>
<evidence type="ECO:0000313" key="6">
    <source>
        <dbReference type="EMBL" id="TFY79801.1"/>
    </source>
</evidence>
<evidence type="ECO:0000256" key="2">
    <source>
        <dbReference type="SAM" id="Phobius"/>
    </source>
</evidence>
<keyword evidence="7" id="KW-1185">Reference proteome</keyword>
<feature type="transmembrane region" description="Helical" evidence="2">
    <location>
        <begin position="473"/>
        <end position="492"/>
    </location>
</feature>
<gene>
    <name evidence="6" type="ORF">EWM64_g4216</name>
</gene>
<accession>A0A4Z0A0T1</accession>
<reference evidence="6 7" key="1">
    <citation type="submission" date="2019-02" db="EMBL/GenBank/DDBJ databases">
        <title>Genome sequencing of the rare red list fungi Hericium alpestre (H. flagellum).</title>
        <authorList>
            <person name="Buettner E."/>
            <person name="Kellner H."/>
        </authorList>
    </citation>
    <scope>NUCLEOTIDE SEQUENCE [LARGE SCALE GENOMIC DNA]</scope>
    <source>
        <strain evidence="6 7">DSM 108284</strain>
    </source>
</reference>
<dbReference type="InterPro" id="IPR019402">
    <property type="entry name" value="CWH43_N"/>
</dbReference>
<feature type="transmembrane region" description="Helical" evidence="2">
    <location>
        <begin position="20"/>
        <end position="41"/>
    </location>
</feature>
<evidence type="ECO:0000259" key="4">
    <source>
        <dbReference type="Pfam" id="PF23021"/>
    </source>
</evidence>
<evidence type="ECO:0000259" key="3">
    <source>
        <dbReference type="Pfam" id="PF10277"/>
    </source>
</evidence>
<feature type="transmembrane region" description="Helical" evidence="2">
    <location>
        <begin position="442"/>
        <end position="461"/>
    </location>
</feature>
<keyword evidence="2" id="KW-0472">Membrane</keyword>
<comment type="caution">
    <text evidence="6">The sequence shown here is derived from an EMBL/GenBank/DDBJ whole genome shotgun (WGS) entry which is preliminary data.</text>
</comment>
<dbReference type="InterPro" id="IPR053912">
    <property type="entry name" value="PGAP2IP_TM_1nd"/>
</dbReference>
<evidence type="ECO:0000313" key="7">
    <source>
        <dbReference type="Proteomes" id="UP000298061"/>
    </source>
</evidence>
<feature type="compositionally biased region" description="Polar residues" evidence="1">
    <location>
        <begin position="278"/>
        <end position="290"/>
    </location>
</feature>
<organism evidence="6 7">
    <name type="scientific">Hericium alpestre</name>
    <dbReference type="NCBI Taxonomy" id="135208"/>
    <lineage>
        <taxon>Eukaryota</taxon>
        <taxon>Fungi</taxon>
        <taxon>Dikarya</taxon>
        <taxon>Basidiomycota</taxon>
        <taxon>Agaricomycotina</taxon>
        <taxon>Agaricomycetes</taxon>
        <taxon>Russulales</taxon>
        <taxon>Hericiaceae</taxon>
        <taxon>Hericium</taxon>
    </lineage>
</organism>
<dbReference type="Proteomes" id="UP000298061">
    <property type="component" value="Unassembled WGS sequence"/>
</dbReference>
<dbReference type="EMBL" id="SFCI01000440">
    <property type="protein sequence ID" value="TFY79801.1"/>
    <property type="molecule type" value="Genomic_DNA"/>
</dbReference>
<name>A0A4Z0A0T1_9AGAM</name>